<dbReference type="AlphaFoldDB" id="A0A6N7WQ51"/>
<accession>A0A6N7WQ51</accession>
<organism evidence="2 3">
    <name type="scientific">Eisenbergiella porci</name>
    <dbReference type="NCBI Taxonomy" id="2652274"/>
    <lineage>
        <taxon>Bacteria</taxon>
        <taxon>Bacillati</taxon>
        <taxon>Bacillota</taxon>
        <taxon>Clostridia</taxon>
        <taxon>Lachnospirales</taxon>
        <taxon>Lachnospiraceae</taxon>
        <taxon>Eisenbergiella</taxon>
    </lineage>
</organism>
<dbReference type="Proteomes" id="UP000436047">
    <property type="component" value="Unassembled WGS sequence"/>
</dbReference>
<dbReference type="RefSeq" id="WP_154467970.1">
    <property type="nucleotide sequence ID" value="NZ_JAXDZL010000107.1"/>
</dbReference>
<sequence length="60" mass="6465">MRATGNGYGGRMDAAKPCRACQDGTAEKEAGKQGRGGRSPDGVRAANDFKENREKVNIFY</sequence>
<evidence type="ECO:0000313" key="2">
    <source>
        <dbReference type="EMBL" id="MSS91550.1"/>
    </source>
</evidence>
<name>A0A6N7WQ51_9FIRM</name>
<reference evidence="2 3" key="1">
    <citation type="submission" date="2019-08" db="EMBL/GenBank/DDBJ databases">
        <title>In-depth cultivation of the pig gut microbiome towards novel bacterial diversity and tailored functional studies.</title>
        <authorList>
            <person name="Wylensek D."/>
            <person name="Hitch T.C.A."/>
            <person name="Clavel T."/>
        </authorList>
    </citation>
    <scope>NUCLEOTIDE SEQUENCE [LARGE SCALE GENOMIC DNA]</scope>
    <source>
        <strain evidence="2 3">WCA-389-WT-23B</strain>
    </source>
</reference>
<dbReference type="GeneID" id="86056459"/>
<feature type="region of interest" description="Disordered" evidence="1">
    <location>
        <begin position="23"/>
        <end position="49"/>
    </location>
</feature>
<keyword evidence="3" id="KW-1185">Reference proteome</keyword>
<protein>
    <submittedName>
        <fullName evidence="2">Uncharacterized protein</fullName>
    </submittedName>
</protein>
<dbReference type="EMBL" id="VUMI01000069">
    <property type="protein sequence ID" value="MSS91550.1"/>
    <property type="molecule type" value="Genomic_DNA"/>
</dbReference>
<gene>
    <name evidence="2" type="ORF">FYJ45_26005</name>
</gene>
<comment type="caution">
    <text evidence="2">The sequence shown here is derived from an EMBL/GenBank/DDBJ whole genome shotgun (WGS) entry which is preliminary data.</text>
</comment>
<proteinExistence type="predicted"/>
<evidence type="ECO:0000313" key="3">
    <source>
        <dbReference type="Proteomes" id="UP000436047"/>
    </source>
</evidence>
<evidence type="ECO:0000256" key="1">
    <source>
        <dbReference type="SAM" id="MobiDB-lite"/>
    </source>
</evidence>